<evidence type="ECO:0000313" key="2">
    <source>
        <dbReference type="Proteomes" id="UP001260188"/>
    </source>
</evidence>
<gene>
    <name evidence="1" type="ORF">QE367_000408</name>
</gene>
<accession>A0ABU1HZS4</accession>
<protein>
    <submittedName>
        <fullName evidence="1">Uncharacterized protein YggE</fullName>
    </submittedName>
</protein>
<dbReference type="EMBL" id="JAVIZA010000001">
    <property type="protein sequence ID" value="MDR6166204.1"/>
    <property type="molecule type" value="Genomic_DNA"/>
</dbReference>
<dbReference type="Proteomes" id="UP001260188">
    <property type="component" value="Unassembled WGS sequence"/>
</dbReference>
<keyword evidence="2" id="KW-1185">Reference proteome</keyword>
<dbReference type="RefSeq" id="WP_309664474.1">
    <property type="nucleotide sequence ID" value="NZ_JAVIZA010000001.1"/>
</dbReference>
<dbReference type="Gene3D" id="3.30.110.170">
    <property type="entry name" value="Protein of unknown function (DUF541), domain 1"/>
    <property type="match status" value="1"/>
</dbReference>
<dbReference type="Gene3D" id="3.30.70.2970">
    <property type="entry name" value="Protein of unknown function (DUF541), domain 2"/>
    <property type="match status" value="1"/>
</dbReference>
<sequence>MADILISVRGEAERRVSPEVAIVSAAASADGPERTAVVARATATIAPLRTRLEELTRAGVVSNWSSGSVSTWSDRPWTPAGNQLAPVHHATLDLLATFDDFVALAEWVALLSDDTGMRVSNVEWQLSPATRATIEREVATSAVGVAVARASAYATALGHGAVEPVEIADVGLLSGADTPPAVPMFARAATMSADASSGGVELRPAEIVVTAAVEARFRAR</sequence>
<dbReference type="InterPro" id="IPR007497">
    <property type="entry name" value="SIMPL/DUF541"/>
</dbReference>
<dbReference type="Pfam" id="PF04402">
    <property type="entry name" value="SIMPL"/>
    <property type="match status" value="1"/>
</dbReference>
<proteinExistence type="predicted"/>
<name>A0ABU1HZS4_9MICO</name>
<organism evidence="1 2">
    <name type="scientific">Microbacterium paludicola</name>
    <dbReference type="NCBI Taxonomy" id="300019"/>
    <lineage>
        <taxon>Bacteria</taxon>
        <taxon>Bacillati</taxon>
        <taxon>Actinomycetota</taxon>
        <taxon>Actinomycetes</taxon>
        <taxon>Micrococcales</taxon>
        <taxon>Microbacteriaceae</taxon>
        <taxon>Microbacterium</taxon>
    </lineage>
</organism>
<comment type="caution">
    <text evidence="1">The sequence shown here is derived from an EMBL/GenBank/DDBJ whole genome shotgun (WGS) entry which is preliminary data.</text>
</comment>
<reference evidence="1 2" key="1">
    <citation type="submission" date="2023-08" db="EMBL/GenBank/DDBJ databases">
        <title>Functional and genomic diversity of the sorghum phyllosphere microbiome.</title>
        <authorList>
            <person name="Shade A."/>
        </authorList>
    </citation>
    <scope>NUCLEOTIDE SEQUENCE [LARGE SCALE GENOMIC DNA]</scope>
    <source>
        <strain evidence="1 2">SORGH_AS_0919</strain>
    </source>
</reference>
<evidence type="ECO:0000313" key="1">
    <source>
        <dbReference type="EMBL" id="MDR6166204.1"/>
    </source>
</evidence>